<dbReference type="GO" id="GO:0005049">
    <property type="term" value="F:nuclear export signal receptor activity"/>
    <property type="evidence" value="ECO:0007669"/>
    <property type="project" value="TreeGrafter"/>
</dbReference>
<dbReference type="GO" id="GO:0006606">
    <property type="term" value="P:protein import into nucleus"/>
    <property type="evidence" value="ECO:0007669"/>
    <property type="project" value="TreeGrafter"/>
</dbReference>
<dbReference type="InterPro" id="IPR016024">
    <property type="entry name" value="ARM-type_fold"/>
</dbReference>
<dbReference type="GO" id="GO:0031267">
    <property type="term" value="F:small GTPase binding"/>
    <property type="evidence" value="ECO:0007669"/>
    <property type="project" value="InterPro"/>
</dbReference>
<dbReference type="GO" id="GO:0005635">
    <property type="term" value="C:nuclear envelope"/>
    <property type="evidence" value="ECO:0007669"/>
    <property type="project" value="TreeGrafter"/>
</dbReference>
<evidence type="ECO:0000313" key="2">
    <source>
        <dbReference type="EMBL" id="GAU39452.1"/>
    </source>
</evidence>
<gene>
    <name evidence="2" type="ORF">TSUD_290180</name>
</gene>
<dbReference type="PANTHER" id="PTHR10997:SF8">
    <property type="entry name" value="EXPORTIN-2"/>
    <property type="match status" value="1"/>
</dbReference>
<dbReference type="Proteomes" id="UP000242715">
    <property type="component" value="Unassembled WGS sequence"/>
</dbReference>
<protein>
    <recommendedName>
        <fullName evidence="1">Exportin-2 C-terminal domain-containing protein</fullName>
    </recommendedName>
</protein>
<dbReference type="GO" id="GO:0006611">
    <property type="term" value="P:protein export from nucleus"/>
    <property type="evidence" value="ECO:0007669"/>
    <property type="project" value="TreeGrafter"/>
</dbReference>
<sequence length="265" mass="29963">MSPSLELQCVADAVQRENIQRHDALVCIEGLGSLLYVVCKNPKNPFFNQYLYEAVAILLLALLVELNRPPIPPTYMQIFVIILSPVSWKTASNVPALVRLLQAFLKKAPNEISQGDRLTKILGIFDALIQSSSTSEQGFYVLNTVIEIDTINAVQPDLFSVILTQFWIRNLKLITGDIELKLTAVASTRLICESPVLLDSVSWGTMVDSIVTLLSRQEQDKVQDENAGKNKEEPLKEIRYPREFFICFIVPTLCTFPWKVSKDYW</sequence>
<dbReference type="PANTHER" id="PTHR10997">
    <property type="entry name" value="IMPORTIN-7, 8, 11"/>
    <property type="match status" value="1"/>
</dbReference>
<reference evidence="3" key="1">
    <citation type="journal article" date="2017" name="Front. Plant Sci.">
        <title>Climate Clever Clovers: New Paradigm to Reduce the Environmental Footprint of Ruminants by Breeding Low Methanogenic Forages Utilizing Haplotype Variation.</title>
        <authorList>
            <person name="Kaur P."/>
            <person name="Appels R."/>
            <person name="Bayer P.E."/>
            <person name="Keeble-Gagnere G."/>
            <person name="Wang J."/>
            <person name="Hirakawa H."/>
            <person name="Shirasawa K."/>
            <person name="Vercoe P."/>
            <person name="Stefanova K."/>
            <person name="Durmic Z."/>
            <person name="Nichols P."/>
            <person name="Revell C."/>
            <person name="Isobe S.N."/>
            <person name="Edwards D."/>
            <person name="Erskine W."/>
        </authorList>
    </citation>
    <scope>NUCLEOTIDE SEQUENCE [LARGE SCALE GENOMIC DNA]</scope>
    <source>
        <strain evidence="3">cv. Daliak</strain>
    </source>
</reference>
<evidence type="ECO:0000259" key="1">
    <source>
        <dbReference type="Pfam" id="PF03378"/>
    </source>
</evidence>
<keyword evidence="3" id="KW-1185">Reference proteome</keyword>
<dbReference type="Pfam" id="PF03378">
    <property type="entry name" value="CAS_CSE1"/>
    <property type="match status" value="3"/>
</dbReference>
<feature type="domain" description="Exportin-2 C-terminal" evidence="1">
    <location>
        <begin position="24"/>
        <end position="58"/>
    </location>
</feature>
<dbReference type="GO" id="GO:0005829">
    <property type="term" value="C:cytosol"/>
    <property type="evidence" value="ECO:0007669"/>
    <property type="project" value="TreeGrafter"/>
</dbReference>
<accession>A0A2Z6NSW7</accession>
<feature type="domain" description="Exportin-2 C-terminal" evidence="1">
    <location>
        <begin position="148"/>
        <end position="229"/>
    </location>
</feature>
<proteinExistence type="predicted"/>
<dbReference type="InterPro" id="IPR011989">
    <property type="entry name" value="ARM-like"/>
</dbReference>
<feature type="domain" description="Exportin-2 C-terminal" evidence="1">
    <location>
        <begin position="59"/>
        <end position="147"/>
    </location>
</feature>
<dbReference type="SUPFAM" id="SSF48371">
    <property type="entry name" value="ARM repeat"/>
    <property type="match status" value="1"/>
</dbReference>
<organism evidence="2 3">
    <name type="scientific">Trifolium subterraneum</name>
    <name type="common">Subterranean clover</name>
    <dbReference type="NCBI Taxonomy" id="3900"/>
    <lineage>
        <taxon>Eukaryota</taxon>
        <taxon>Viridiplantae</taxon>
        <taxon>Streptophyta</taxon>
        <taxon>Embryophyta</taxon>
        <taxon>Tracheophyta</taxon>
        <taxon>Spermatophyta</taxon>
        <taxon>Magnoliopsida</taxon>
        <taxon>eudicotyledons</taxon>
        <taxon>Gunneridae</taxon>
        <taxon>Pentapetalae</taxon>
        <taxon>rosids</taxon>
        <taxon>fabids</taxon>
        <taxon>Fabales</taxon>
        <taxon>Fabaceae</taxon>
        <taxon>Papilionoideae</taxon>
        <taxon>50 kb inversion clade</taxon>
        <taxon>NPAAA clade</taxon>
        <taxon>Hologalegina</taxon>
        <taxon>IRL clade</taxon>
        <taxon>Trifolieae</taxon>
        <taxon>Trifolium</taxon>
    </lineage>
</organism>
<dbReference type="AlphaFoldDB" id="A0A2Z6NSW7"/>
<dbReference type="InterPro" id="IPR005043">
    <property type="entry name" value="XPO2_C"/>
</dbReference>
<dbReference type="EMBL" id="DF973762">
    <property type="protein sequence ID" value="GAU39452.1"/>
    <property type="molecule type" value="Genomic_DNA"/>
</dbReference>
<evidence type="ECO:0000313" key="3">
    <source>
        <dbReference type="Proteomes" id="UP000242715"/>
    </source>
</evidence>
<name>A0A2Z6NSW7_TRISU</name>
<dbReference type="Gene3D" id="1.25.10.10">
    <property type="entry name" value="Leucine-rich Repeat Variant"/>
    <property type="match status" value="1"/>
</dbReference>
<dbReference type="OrthoDB" id="3268246at2759"/>